<dbReference type="AlphaFoldDB" id="A0AA39GC55"/>
<keyword evidence="2" id="KW-1185">Reference proteome</keyword>
<dbReference type="Proteomes" id="UP001175261">
    <property type="component" value="Unassembled WGS sequence"/>
</dbReference>
<comment type="caution">
    <text evidence="1">The sequence shown here is derived from an EMBL/GenBank/DDBJ whole genome shotgun (WGS) entry which is preliminary data.</text>
</comment>
<protein>
    <submittedName>
        <fullName evidence="1">Uncharacterized protein</fullName>
    </submittedName>
</protein>
<sequence>MAGIQKYPLFGIPNAVAVDLTPIPLDENTRELYKRAEEDPSAITDAEMRIITLRPPSELEDKLCREQCGLSFEELLQKALRHEKLTFDEAKILMQRGVEWKHGSDQGDILLRLPADERELRHAATEAVTPQSLKDAMLIAKPVYSEASAAASAAVQEYYQGFEVLHIRRAHMTLWQKHILEQGNGGACGLVLFYPAAKGSRWERFKAKLDLAVYHGLRAEMGGVKELIMNNFQLCLIEAWQNTNSQDESLQERFRRLRDAEEVPAGLRNDAFLYVNDEALHSIDARRPFLWLWEPEDTEFGPLRVELNHIMPLLVARLTQRDLEGEARIKPFRFGPEFGALHKAASCAKDANMPGIWPPMPRIT</sequence>
<proteinExistence type="predicted"/>
<evidence type="ECO:0000313" key="1">
    <source>
        <dbReference type="EMBL" id="KAK0383859.1"/>
    </source>
</evidence>
<evidence type="ECO:0000313" key="2">
    <source>
        <dbReference type="Proteomes" id="UP001175261"/>
    </source>
</evidence>
<reference evidence="1" key="1">
    <citation type="submission" date="2022-10" db="EMBL/GenBank/DDBJ databases">
        <title>Determination and structural analysis of whole genome sequence of Sarocladium strictum F4-1.</title>
        <authorList>
            <person name="Hu L."/>
            <person name="Jiang Y."/>
        </authorList>
    </citation>
    <scope>NUCLEOTIDE SEQUENCE</scope>
    <source>
        <strain evidence="1">F4-1</strain>
    </source>
</reference>
<accession>A0AA39GC55</accession>
<name>A0AA39GC55_SARSR</name>
<dbReference type="EMBL" id="JAPDFR010000008">
    <property type="protein sequence ID" value="KAK0383859.1"/>
    <property type="molecule type" value="Genomic_DNA"/>
</dbReference>
<gene>
    <name evidence="1" type="ORF">NLU13_7951</name>
</gene>
<organism evidence="1 2">
    <name type="scientific">Sarocladium strictum</name>
    <name type="common">Black bundle disease fungus</name>
    <name type="synonym">Acremonium strictum</name>
    <dbReference type="NCBI Taxonomy" id="5046"/>
    <lineage>
        <taxon>Eukaryota</taxon>
        <taxon>Fungi</taxon>
        <taxon>Dikarya</taxon>
        <taxon>Ascomycota</taxon>
        <taxon>Pezizomycotina</taxon>
        <taxon>Sordariomycetes</taxon>
        <taxon>Hypocreomycetidae</taxon>
        <taxon>Hypocreales</taxon>
        <taxon>Sarocladiaceae</taxon>
        <taxon>Sarocladium</taxon>
    </lineage>
</organism>